<dbReference type="InterPro" id="IPR036322">
    <property type="entry name" value="WD40_repeat_dom_sf"/>
</dbReference>
<feature type="repeat" description="WD" evidence="6">
    <location>
        <begin position="102"/>
        <end position="143"/>
    </location>
</feature>
<sequence>MDAYTLSLLKIVKLFKDNTAPINSLDFSSDGELVISSSDDESIHIYSTVTGKNRTKVYSKKYGVDLVRFTQTKTRVLSASKNGWDESLRYLSVEDNQYIRYFKGHRDKVTSLSMCPEDDTFISASLDQTVRLWDLRSQNCQGLIRRSGRMVASNDPSGTVFVVLSAINTVSLYDRRNYDLGPFKTWQMDYPPFEWKTVEFSQDGNELLLLTENGLVFLVDSFTGNLLQEFKPQSSNDKIITVSFTPSSQFVFGGSASGKIYAWNNTGKEIFSCDTHLDPAHAKEETGRPINALRWNPRMMMMASTEGNVLHMWLPQMPS</sequence>
<dbReference type="SMART" id="SM00320">
    <property type="entry name" value="WD40"/>
    <property type="match status" value="4"/>
</dbReference>
<dbReference type="GO" id="GO:0003682">
    <property type="term" value="F:chromatin binding"/>
    <property type="evidence" value="ECO:0007669"/>
    <property type="project" value="TreeGrafter"/>
</dbReference>
<evidence type="ECO:0000256" key="6">
    <source>
        <dbReference type="PROSITE-ProRule" id="PRU00221"/>
    </source>
</evidence>
<name>A0A6B2LA70_9EUKA</name>
<dbReference type="PANTHER" id="PTHR19861:SF0">
    <property type="entry name" value="WD REPEAT-CONTAINING PROTEIN 82"/>
    <property type="match status" value="1"/>
</dbReference>
<organism evidence="7">
    <name type="scientific">Arcella intermedia</name>
    <dbReference type="NCBI Taxonomy" id="1963864"/>
    <lineage>
        <taxon>Eukaryota</taxon>
        <taxon>Amoebozoa</taxon>
        <taxon>Tubulinea</taxon>
        <taxon>Elardia</taxon>
        <taxon>Arcellinida</taxon>
        <taxon>Sphaerothecina</taxon>
        <taxon>Arcellidae</taxon>
        <taxon>Arcella</taxon>
    </lineage>
</organism>
<dbReference type="InterPro" id="IPR015943">
    <property type="entry name" value="WD40/YVTN_repeat-like_dom_sf"/>
</dbReference>
<dbReference type="AlphaFoldDB" id="A0A6B2LA70"/>
<evidence type="ECO:0000256" key="3">
    <source>
        <dbReference type="ARBA" id="ARBA00022574"/>
    </source>
</evidence>
<dbReference type="PROSITE" id="PS50294">
    <property type="entry name" value="WD_REPEATS_REGION"/>
    <property type="match status" value="1"/>
</dbReference>
<dbReference type="Pfam" id="PF00400">
    <property type="entry name" value="WD40"/>
    <property type="match status" value="3"/>
</dbReference>
<dbReference type="InterPro" id="IPR037867">
    <property type="entry name" value="Swd2/WDR82"/>
</dbReference>
<dbReference type="GO" id="GO:0016070">
    <property type="term" value="P:RNA metabolic process"/>
    <property type="evidence" value="ECO:0007669"/>
    <property type="project" value="UniProtKB-ARBA"/>
</dbReference>
<evidence type="ECO:0000256" key="2">
    <source>
        <dbReference type="ARBA" id="ARBA00005616"/>
    </source>
</evidence>
<evidence type="ECO:0000256" key="5">
    <source>
        <dbReference type="ARBA" id="ARBA00023242"/>
    </source>
</evidence>
<dbReference type="SUPFAM" id="SSF50978">
    <property type="entry name" value="WD40 repeat-like"/>
    <property type="match status" value="1"/>
</dbReference>
<evidence type="ECO:0000256" key="4">
    <source>
        <dbReference type="ARBA" id="ARBA00022737"/>
    </source>
</evidence>
<dbReference type="PROSITE" id="PS50082">
    <property type="entry name" value="WD_REPEATS_2"/>
    <property type="match status" value="2"/>
</dbReference>
<comment type="subcellular location">
    <subcellularLocation>
        <location evidence="1">Nucleus</location>
    </subcellularLocation>
</comment>
<dbReference type="GO" id="GO:0048188">
    <property type="term" value="C:Set1C/COMPASS complex"/>
    <property type="evidence" value="ECO:0007669"/>
    <property type="project" value="TreeGrafter"/>
</dbReference>
<keyword evidence="3 6" id="KW-0853">WD repeat</keyword>
<dbReference type="Gene3D" id="2.130.10.10">
    <property type="entry name" value="YVTN repeat-like/Quinoprotein amine dehydrogenase"/>
    <property type="match status" value="1"/>
</dbReference>
<accession>A0A6B2LA70</accession>
<comment type="similarity">
    <text evidence="2">Belongs to the WD repeat SWD2 family.</text>
</comment>
<dbReference type="PANTHER" id="PTHR19861">
    <property type="entry name" value="WD40 REPEAT PROTEIN SWD2"/>
    <property type="match status" value="1"/>
</dbReference>
<proteinExistence type="inferred from homology"/>
<reference evidence="7" key="1">
    <citation type="journal article" date="2020" name="J. Eukaryot. Microbiol.">
        <title>De novo Sequencing, Assembly and Annotation of the Transcriptome for the Free-Living Testate Amoeba Arcella intermedia.</title>
        <authorList>
            <person name="Ribeiro G.M."/>
            <person name="Porfirio-Sousa A.L."/>
            <person name="Maurer-Alcala X.X."/>
            <person name="Katz L.A."/>
            <person name="Lahr D.J.G."/>
        </authorList>
    </citation>
    <scope>NUCLEOTIDE SEQUENCE</scope>
</reference>
<keyword evidence="4" id="KW-0677">Repeat</keyword>
<evidence type="ECO:0000256" key="1">
    <source>
        <dbReference type="ARBA" id="ARBA00004123"/>
    </source>
</evidence>
<dbReference type="InterPro" id="IPR001680">
    <property type="entry name" value="WD40_rpt"/>
</dbReference>
<protein>
    <submittedName>
        <fullName evidence="7">Uncharacterized protein</fullName>
    </submittedName>
</protein>
<evidence type="ECO:0000313" key="7">
    <source>
        <dbReference type="EMBL" id="NDV33831.1"/>
    </source>
</evidence>
<feature type="repeat" description="WD" evidence="6">
    <location>
        <begin position="15"/>
        <end position="56"/>
    </location>
</feature>
<dbReference type="EMBL" id="GIBP01004862">
    <property type="protein sequence ID" value="NDV33831.1"/>
    <property type="molecule type" value="Transcribed_RNA"/>
</dbReference>
<keyword evidence="5" id="KW-0539">Nucleus</keyword>